<reference evidence="2" key="1">
    <citation type="journal article" date="2019" name="PLoS Negl. Trop. Dis.">
        <title>Revisiting the worldwide diversity of Leptospira species in the environment.</title>
        <authorList>
            <person name="Vincent A.T."/>
            <person name="Schiettekatte O."/>
            <person name="Bourhy P."/>
            <person name="Veyrier F.J."/>
            <person name="Picardeau M."/>
        </authorList>
    </citation>
    <scope>NUCLEOTIDE SEQUENCE [LARGE SCALE GENOMIC DNA]</scope>
    <source>
        <strain evidence="2">201702476</strain>
    </source>
</reference>
<dbReference type="Proteomes" id="UP000297693">
    <property type="component" value="Unassembled WGS sequence"/>
</dbReference>
<dbReference type="EMBL" id="RQGD01000035">
    <property type="protein sequence ID" value="TGL57449.1"/>
    <property type="molecule type" value="Genomic_DNA"/>
</dbReference>
<comment type="caution">
    <text evidence="2">The sequence shown here is derived from an EMBL/GenBank/DDBJ whole genome shotgun (WGS) entry which is preliminary data.</text>
</comment>
<dbReference type="OrthoDB" id="339377at2"/>
<feature type="chain" id="PRO_5020283125" description="Peptidylprolyl isomerase" evidence="1">
    <location>
        <begin position="25"/>
        <end position="503"/>
    </location>
</feature>
<keyword evidence="3" id="KW-1185">Reference proteome</keyword>
<dbReference type="NCBIfam" id="NF047592">
    <property type="entry name" value="LA_1883_fam"/>
    <property type="match status" value="1"/>
</dbReference>
<proteinExistence type="predicted"/>
<evidence type="ECO:0000256" key="1">
    <source>
        <dbReference type="SAM" id="SignalP"/>
    </source>
</evidence>
<name>A0A4R9K0A4_9LEPT</name>
<sequence length="503" mass="56828">MNRKKLAYVSIALTIGFFSSNNCSGDSEILATFDGGTVSRGELNFVIEASKRGNGEPQTIAPDVQVKIIEGVALEKILLKDSIQSKKVDPNDLVKIENLVSDFLKLNIYLREYMKKAMKQKPLEFVDLQIAIIRGEDGASNEKKADELLAKLSNASRSEINTLISENTDDVGRKPIAGKLEPFCVNCSSNPLEDIIEEAKKDKAGKFVKFSKDPRMIYIVRITNTEKVNPSRVAKYYTEVFNKFGSEAKEYGITHTDEQSKNAIAYYAEGSSEEKGKQFAGQMLKQFEQGLYQNELNRLKEESGIVVNPMKPVYGPEQVNPKEYTADLVLFTNKDKSTYTWKDLEVDFTLVPATLKQEYKDEKAKIFDMINLFQSTILQGKIAKNLTVVQKLESNTAFRMQLDKMRVSLALKALQDEIKAVPVNVTEQQMKDTYEAGKLYAYSSEDPKNPNNRIPQSYGQVRERIKTELEGTQRNTFIEQKISGLKSSYNLKIDPSRLKEVTL</sequence>
<evidence type="ECO:0008006" key="4">
    <source>
        <dbReference type="Google" id="ProtNLM"/>
    </source>
</evidence>
<dbReference type="RefSeq" id="WP_135624570.1">
    <property type="nucleotide sequence ID" value="NZ_RQGD01000035.1"/>
</dbReference>
<feature type="signal peptide" evidence="1">
    <location>
        <begin position="1"/>
        <end position="24"/>
    </location>
</feature>
<accession>A0A4R9K0A4</accession>
<keyword evidence="1" id="KW-0732">Signal</keyword>
<gene>
    <name evidence="2" type="ORF">EHQ58_14290</name>
</gene>
<evidence type="ECO:0000313" key="3">
    <source>
        <dbReference type="Proteomes" id="UP000297693"/>
    </source>
</evidence>
<dbReference type="AlphaFoldDB" id="A0A4R9K0A4"/>
<protein>
    <recommendedName>
        <fullName evidence="4">Peptidylprolyl isomerase</fullName>
    </recommendedName>
</protein>
<dbReference type="InterPro" id="IPR058182">
    <property type="entry name" value="LA_1883-like"/>
</dbReference>
<organism evidence="2 3">
    <name type="scientific">Leptospira ognonensis</name>
    <dbReference type="NCBI Taxonomy" id="2484945"/>
    <lineage>
        <taxon>Bacteria</taxon>
        <taxon>Pseudomonadati</taxon>
        <taxon>Spirochaetota</taxon>
        <taxon>Spirochaetia</taxon>
        <taxon>Leptospirales</taxon>
        <taxon>Leptospiraceae</taxon>
        <taxon>Leptospira</taxon>
    </lineage>
</organism>
<evidence type="ECO:0000313" key="2">
    <source>
        <dbReference type="EMBL" id="TGL57449.1"/>
    </source>
</evidence>